<sequence>MIVGDHRITHSKEFERQSNNRKNGETMQRERISPHQSNHVPRHEDKNCSILETPRPEDPTKNHSRQISGGSLSNQVHHNDTHHEVSNHSRGGAKRPVLERLSGLNGDEHEQEGSTNTRSKRPALERLSLLETANTPPIVLLRREQRVSPPEVNQEVERQQEHINHQNGSQSGHPMTEVVGRVRGAESSPSSKATILDIPVKQRASSSHLPIAARLGKRQEPTRTVSLNIKGKQQQKTTNIKRGGSSPLPRANSRKCNVLRTSTSAQKKLIVESPRMELLPKSVPLNEARWSPKYVMSDLS</sequence>
<feature type="compositionally biased region" description="Basic and acidic residues" evidence="1">
    <location>
        <begin position="77"/>
        <end position="87"/>
    </location>
</feature>
<feature type="compositionally biased region" description="Basic and acidic residues" evidence="1">
    <location>
        <begin position="155"/>
        <end position="164"/>
    </location>
</feature>
<proteinExistence type="predicted"/>
<accession>A0A565BMB3</accession>
<evidence type="ECO:0000313" key="2">
    <source>
        <dbReference type="EMBL" id="VVB02773.1"/>
    </source>
</evidence>
<reference evidence="2" key="1">
    <citation type="submission" date="2019-07" db="EMBL/GenBank/DDBJ databases">
        <authorList>
            <person name="Dittberner H."/>
        </authorList>
    </citation>
    <scope>NUCLEOTIDE SEQUENCE [LARGE SCALE GENOMIC DNA]</scope>
</reference>
<dbReference type="EMBL" id="CABITT030000004">
    <property type="protein sequence ID" value="VVB02773.1"/>
    <property type="molecule type" value="Genomic_DNA"/>
</dbReference>
<protein>
    <submittedName>
        <fullName evidence="2">Uncharacterized protein</fullName>
    </submittedName>
</protein>
<feature type="region of interest" description="Disordered" evidence="1">
    <location>
        <begin position="230"/>
        <end position="257"/>
    </location>
</feature>
<evidence type="ECO:0000313" key="3">
    <source>
        <dbReference type="Proteomes" id="UP000489600"/>
    </source>
</evidence>
<keyword evidence="3" id="KW-1185">Reference proteome</keyword>
<feature type="region of interest" description="Disordered" evidence="1">
    <location>
        <begin position="152"/>
        <end position="175"/>
    </location>
</feature>
<organism evidence="2 3">
    <name type="scientific">Arabis nemorensis</name>
    <dbReference type="NCBI Taxonomy" id="586526"/>
    <lineage>
        <taxon>Eukaryota</taxon>
        <taxon>Viridiplantae</taxon>
        <taxon>Streptophyta</taxon>
        <taxon>Embryophyta</taxon>
        <taxon>Tracheophyta</taxon>
        <taxon>Spermatophyta</taxon>
        <taxon>Magnoliopsida</taxon>
        <taxon>eudicotyledons</taxon>
        <taxon>Gunneridae</taxon>
        <taxon>Pentapetalae</taxon>
        <taxon>rosids</taxon>
        <taxon>malvids</taxon>
        <taxon>Brassicales</taxon>
        <taxon>Brassicaceae</taxon>
        <taxon>Arabideae</taxon>
        <taxon>Arabis</taxon>
    </lineage>
</organism>
<feature type="compositionally biased region" description="Polar residues" evidence="1">
    <location>
        <begin position="65"/>
        <end position="76"/>
    </location>
</feature>
<dbReference type="Proteomes" id="UP000489600">
    <property type="component" value="Unassembled WGS sequence"/>
</dbReference>
<dbReference type="AlphaFoldDB" id="A0A565BMB3"/>
<evidence type="ECO:0000256" key="1">
    <source>
        <dbReference type="SAM" id="MobiDB-lite"/>
    </source>
</evidence>
<gene>
    <name evidence="2" type="ORF">ANE_LOCUS13217</name>
</gene>
<feature type="region of interest" description="Disordered" evidence="1">
    <location>
        <begin position="1"/>
        <end position="129"/>
    </location>
</feature>
<feature type="compositionally biased region" description="Basic and acidic residues" evidence="1">
    <location>
        <begin position="1"/>
        <end position="33"/>
    </location>
</feature>
<comment type="caution">
    <text evidence="2">The sequence shown here is derived from an EMBL/GenBank/DDBJ whole genome shotgun (WGS) entry which is preliminary data.</text>
</comment>
<name>A0A565BMB3_9BRAS</name>
<feature type="compositionally biased region" description="Polar residues" evidence="1">
    <location>
        <begin position="230"/>
        <end position="240"/>
    </location>
</feature>